<evidence type="ECO:0000313" key="3">
    <source>
        <dbReference type="EMBL" id="KAJ1999964.1"/>
    </source>
</evidence>
<feature type="region of interest" description="Disordered" evidence="2">
    <location>
        <begin position="1"/>
        <end position="104"/>
    </location>
</feature>
<dbReference type="EMBL" id="JANBQF010000606">
    <property type="protein sequence ID" value="KAJ1999964.1"/>
    <property type="molecule type" value="Genomic_DNA"/>
</dbReference>
<dbReference type="OrthoDB" id="5599645at2759"/>
<feature type="compositionally biased region" description="Basic residues" evidence="2">
    <location>
        <begin position="1"/>
        <end position="15"/>
    </location>
</feature>
<dbReference type="Proteomes" id="UP001150907">
    <property type="component" value="Unassembled WGS sequence"/>
</dbReference>
<protein>
    <submittedName>
        <fullName evidence="3">Uncharacterized protein</fullName>
    </submittedName>
</protein>
<comment type="caution">
    <text evidence="3">The sequence shown here is derived from an EMBL/GenBank/DDBJ whole genome shotgun (WGS) entry which is preliminary data.</text>
</comment>
<feature type="compositionally biased region" description="Basic and acidic residues" evidence="2">
    <location>
        <begin position="72"/>
        <end position="102"/>
    </location>
</feature>
<dbReference type="AlphaFoldDB" id="A0A9W8BFF8"/>
<accession>A0A9W8BFF8</accession>
<proteinExistence type="predicted"/>
<evidence type="ECO:0000256" key="1">
    <source>
        <dbReference type="SAM" id="Coils"/>
    </source>
</evidence>
<sequence length="356" mass="39319">MFGFKKTKGNRNIRKKANEDTNEPEHDDTGAADIVRRAAAPAEKLHTSKGPASSNLSFRTDDNVDVISTGKSRSEYEIDRADDQHEPQPNEVESRGYSKEELSALASESLHPNIIPVVESAAPYPFSSEGIPDAHEIYMAKQLRRQRQAAGQIEAGVRMEADLDMDLDASNDEGLDRAAYSRGDDGFISLSEGIASSKIRESEDGSPFDDGSIAEGEDEFDTVIIGKNDRAEFNRTVHRAKEESVEKAQDEDEYSDWEKEQLRNAGIAPALVSRLKNRSETQSLGIPQDEGGFDHDDALLAFLLGQEKNQLALEQDQLQTALAELAVANDEHSSLEKSIAETQEKWNHFSSLAKQV</sequence>
<evidence type="ECO:0000313" key="4">
    <source>
        <dbReference type="Proteomes" id="UP001150907"/>
    </source>
</evidence>
<feature type="compositionally biased region" description="Low complexity" evidence="2">
    <location>
        <begin position="31"/>
        <end position="42"/>
    </location>
</feature>
<feature type="coiled-coil region" evidence="1">
    <location>
        <begin position="304"/>
        <end position="345"/>
    </location>
</feature>
<gene>
    <name evidence="3" type="ORF">H4R26_004837</name>
</gene>
<feature type="compositionally biased region" description="Basic and acidic residues" evidence="2">
    <location>
        <begin position="16"/>
        <end position="29"/>
    </location>
</feature>
<keyword evidence="1" id="KW-0175">Coiled coil</keyword>
<organism evidence="3 4">
    <name type="scientific">Coemansia thaxteri</name>
    <dbReference type="NCBI Taxonomy" id="2663907"/>
    <lineage>
        <taxon>Eukaryota</taxon>
        <taxon>Fungi</taxon>
        <taxon>Fungi incertae sedis</taxon>
        <taxon>Zoopagomycota</taxon>
        <taxon>Kickxellomycotina</taxon>
        <taxon>Kickxellomycetes</taxon>
        <taxon>Kickxellales</taxon>
        <taxon>Kickxellaceae</taxon>
        <taxon>Coemansia</taxon>
    </lineage>
</organism>
<name>A0A9W8BFF8_9FUNG</name>
<keyword evidence="4" id="KW-1185">Reference proteome</keyword>
<evidence type="ECO:0000256" key="2">
    <source>
        <dbReference type="SAM" id="MobiDB-lite"/>
    </source>
</evidence>
<reference evidence="3" key="1">
    <citation type="submission" date="2022-07" db="EMBL/GenBank/DDBJ databases">
        <title>Phylogenomic reconstructions and comparative analyses of Kickxellomycotina fungi.</title>
        <authorList>
            <person name="Reynolds N.K."/>
            <person name="Stajich J.E."/>
            <person name="Barry K."/>
            <person name="Grigoriev I.V."/>
            <person name="Crous P."/>
            <person name="Smith M.E."/>
        </authorList>
    </citation>
    <scope>NUCLEOTIDE SEQUENCE</scope>
    <source>
        <strain evidence="3">IMI 214461</strain>
    </source>
</reference>